<comment type="caution">
    <text evidence="7">The sequence shown here is derived from an EMBL/GenBank/DDBJ whole genome shotgun (WGS) entry which is preliminary data.</text>
</comment>
<keyword evidence="4 5" id="KW-0732">Signal</keyword>
<dbReference type="PROSITE" id="PS51318">
    <property type="entry name" value="TAT"/>
    <property type="match status" value="1"/>
</dbReference>
<protein>
    <submittedName>
        <fullName evidence="7">Iron complex transport system substrate-binding protein</fullName>
    </submittedName>
</protein>
<proteinExistence type="inferred from homology"/>
<evidence type="ECO:0000256" key="3">
    <source>
        <dbReference type="ARBA" id="ARBA00022448"/>
    </source>
</evidence>
<dbReference type="SUPFAM" id="SSF53807">
    <property type="entry name" value="Helical backbone' metal receptor"/>
    <property type="match status" value="1"/>
</dbReference>
<feature type="chain" id="PRO_5030526504" evidence="5">
    <location>
        <begin position="29"/>
        <end position="345"/>
    </location>
</feature>
<evidence type="ECO:0000259" key="6">
    <source>
        <dbReference type="PROSITE" id="PS50983"/>
    </source>
</evidence>
<name>A0A7W3LKH4_ACTNM</name>
<comment type="subcellular location">
    <subcellularLocation>
        <location evidence="1">Cell envelope</location>
    </subcellularLocation>
</comment>
<gene>
    <name evidence="7" type="ORF">HNR61_001401</name>
</gene>
<dbReference type="PANTHER" id="PTHR30532:SF24">
    <property type="entry name" value="FERRIC ENTEROBACTIN-BINDING PERIPLASMIC PROTEIN FEPB"/>
    <property type="match status" value="1"/>
</dbReference>
<evidence type="ECO:0000256" key="2">
    <source>
        <dbReference type="ARBA" id="ARBA00008814"/>
    </source>
</evidence>
<dbReference type="PANTHER" id="PTHR30532">
    <property type="entry name" value="IRON III DICITRATE-BINDING PERIPLASMIC PROTEIN"/>
    <property type="match status" value="1"/>
</dbReference>
<dbReference type="GO" id="GO:0030288">
    <property type="term" value="C:outer membrane-bounded periplasmic space"/>
    <property type="evidence" value="ECO:0007669"/>
    <property type="project" value="TreeGrafter"/>
</dbReference>
<feature type="signal peptide" evidence="5">
    <location>
        <begin position="1"/>
        <end position="28"/>
    </location>
</feature>
<evidence type="ECO:0000313" key="7">
    <source>
        <dbReference type="EMBL" id="MBA8949803.1"/>
    </source>
</evidence>
<dbReference type="InterPro" id="IPR006311">
    <property type="entry name" value="TAT_signal"/>
</dbReference>
<dbReference type="Gene3D" id="3.40.50.1980">
    <property type="entry name" value="Nitrogenase molybdenum iron protein domain"/>
    <property type="match status" value="2"/>
</dbReference>
<reference evidence="7 8" key="1">
    <citation type="submission" date="2020-08" db="EMBL/GenBank/DDBJ databases">
        <title>Genomic Encyclopedia of Type Strains, Phase IV (KMG-IV): sequencing the most valuable type-strain genomes for metagenomic binning, comparative biology and taxonomic classification.</title>
        <authorList>
            <person name="Goeker M."/>
        </authorList>
    </citation>
    <scope>NUCLEOTIDE SEQUENCE [LARGE SCALE GENOMIC DNA]</scope>
    <source>
        <strain evidence="7 8">DSM 44197</strain>
    </source>
</reference>
<feature type="domain" description="Fe/B12 periplasmic-binding" evidence="6">
    <location>
        <begin position="67"/>
        <end position="345"/>
    </location>
</feature>
<accession>A0A7W3LKH4</accession>
<organism evidence="7 8">
    <name type="scientific">Actinomadura namibiensis</name>
    <dbReference type="NCBI Taxonomy" id="182080"/>
    <lineage>
        <taxon>Bacteria</taxon>
        <taxon>Bacillati</taxon>
        <taxon>Actinomycetota</taxon>
        <taxon>Actinomycetes</taxon>
        <taxon>Streptosporangiales</taxon>
        <taxon>Thermomonosporaceae</taxon>
        <taxon>Actinomadura</taxon>
    </lineage>
</organism>
<evidence type="ECO:0000313" key="8">
    <source>
        <dbReference type="Proteomes" id="UP000572680"/>
    </source>
</evidence>
<evidence type="ECO:0000256" key="1">
    <source>
        <dbReference type="ARBA" id="ARBA00004196"/>
    </source>
</evidence>
<evidence type="ECO:0000256" key="5">
    <source>
        <dbReference type="SAM" id="SignalP"/>
    </source>
</evidence>
<dbReference type="PROSITE" id="PS50983">
    <property type="entry name" value="FE_B12_PBP"/>
    <property type="match status" value="1"/>
</dbReference>
<evidence type="ECO:0000256" key="4">
    <source>
        <dbReference type="ARBA" id="ARBA00022729"/>
    </source>
</evidence>
<keyword evidence="8" id="KW-1185">Reference proteome</keyword>
<dbReference type="GO" id="GO:1901678">
    <property type="term" value="P:iron coordination entity transport"/>
    <property type="evidence" value="ECO:0007669"/>
    <property type="project" value="UniProtKB-ARBA"/>
</dbReference>
<comment type="similarity">
    <text evidence="2">Belongs to the bacterial solute-binding protein 8 family.</text>
</comment>
<dbReference type="InterPro" id="IPR051313">
    <property type="entry name" value="Bact_iron-sidero_bind"/>
</dbReference>
<dbReference type="RefSeq" id="WP_182842169.1">
    <property type="nucleotide sequence ID" value="NZ_BAAALP010000025.1"/>
</dbReference>
<dbReference type="Pfam" id="PF01497">
    <property type="entry name" value="Peripla_BP_2"/>
    <property type="match status" value="1"/>
</dbReference>
<sequence>MPNPAARSLSRRGLLTAGGAVALGAVLAACGGKEKDGAAAAGQGPASGPWTFTDGRGKQLNLPARPKRVVAYVGAAAALWDFGVRDQIIGVYGPAKLPDGRPDPQIGEVDVNKVTIIGNAYGEFNIEKYAALRPELLVDHIFVQDQLFYVPADHKDKIFAVAPSAGVLVGRVPLPKAIENYAALAASLGADLKAAPVVEAKARFDRAAQAVRDAVKANPGVKVLAGAGMADNFYVSSPAKNSDIMYFKELGVDFVVPQKVDKDGYFEALSWENADKYHADVIMLDARTQSLQPPALASKPTWKDLPAVKNDQVIPWHPEPRFSWAGCAQNMEALANTIKSAKKVR</sequence>
<dbReference type="AlphaFoldDB" id="A0A7W3LKH4"/>
<dbReference type="EMBL" id="JACJIA010000001">
    <property type="protein sequence ID" value="MBA8949803.1"/>
    <property type="molecule type" value="Genomic_DNA"/>
</dbReference>
<keyword evidence="3" id="KW-0813">Transport</keyword>
<dbReference type="InterPro" id="IPR002491">
    <property type="entry name" value="ABC_transptr_periplasmic_BD"/>
</dbReference>
<dbReference type="PROSITE" id="PS51257">
    <property type="entry name" value="PROKAR_LIPOPROTEIN"/>
    <property type="match status" value="1"/>
</dbReference>
<dbReference type="Proteomes" id="UP000572680">
    <property type="component" value="Unassembled WGS sequence"/>
</dbReference>